<evidence type="ECO:0000313" key="1">
    <source>
        <dbReference type="EMBL" id="QJA63552.1"/>
    </source>
</evidence>
<dbReference type="EMBL" id="MT142389">
    <property type="protein sequence ID" value="QJA79640.1"/>
    <property type="molecule type" value="Genomic_DNA"/>
</dbReference>
<reference evidence="2" key="1">
    <citation type="submission" date="2020-03" db="EMBL/GenBank/DDBJ databases">
        <title>The deep terrestrial virosphere.</title>
        <authorList>
            <person name="Holmfeldt K."/>
            <person name="Nilsson E."/>
            <person name="Simone D."/>
            <person name="Lopez-Fernandez M."/>
            <person name="Wu X."/>
            <person name="de Brujin I."/>
            <person name="Lundin D."/>
            <person name="Andersson A."/>
            <person name="Bertilsson S."/>
            <person name="Dopson M."/>
        </authorList>
    </citation>
    <scope>NUCLEOTIDE SEQUENCE</scope>
    <source>
        <strain evidence="2">MM415A00846</strain>
        <strain evidence="1">MM415B00619</strain>
    </source>
</reference>
<dbReference type="AlphaFoldDB" id="A0A6M3KCQ5"/>
<evidence type="ECO:0000313" key="2">
    <source>
        <dbReference type="EMBL" id="QJA79640.1"/>
    </source>
</evidence>
<gene>
    <name evidence="2" type="ORF">MM415A00846_0019</name>
    <name evidence="1" type="ORF">MM415B00619_0031</name>
</gene>
<proteinExistence type="predicted"/>
<dbReference type="EMBL" id="MT141499">
    <property type="protein sequence ID" value="QJA63552.1"/>
    <property type="molecule type" value="Genomic_DNA"/>
</dbReference>
<name>A0A6M3KCQ5_9ZZZZ</name>
<sequence>MKKLVTIYTIIDQGKKKDYTFTFSMGFTHNTWNEVKDRFELYWNEVVRKK</sequence>
<accession>A0A6M3KCQ5</accession>
<protein>
    <submittedName>
        <fullName evidence="2">Uncharacterized protein</fullName>
    </submittedName>
</protein>
<organism evidence="2">
    <name type="scientific">viral metagenome</name>
    <dbReference type="NCBI Taxonomy" id="1070528"/>
    <lineage>
        <taxon>unclassified sequences</taxon>
        <taxon>metagenomes</taxon>
        <taxon>organismal metagenomes</taxon>
    </lineage>
</organism>